<accession>A0AAV9ZTE2</accession>
<sequence>MNSKRRPQLNKPLDDNRNIRLDAALRRVQAGIARHSESSYGGIGTAYSVLTLPNEIVSEIFIHTLPVHPHPPLRGKNCAPVSLTQICRKWREIALSTPRLWRAILLSYNTGRPLKKQISNIKLWVERSRSCPLSITFSGGNATHLLASIAPHRSRWEHLDLDISPHDLAAIKGDMPLLRHLSLTLEDGFRGDEVSEGDRDTFSAAAAPLLRSVELNHHAATRLLLPWAQITSLKVTLEHVHECVTTLEQCSESLVHCDLCIRRSDRRVDDSADYASVSTSLPRLESLVLSRHASCDRSPLLKLFDAPGLRRLEVSEAALGLMALHFLTTFLSSKYDRRLEEVSVCGILCPTSKEVYRKTLISYADNVLLPYGRL</sequence>
<dbReference type="AlphaFoldDB" id="A0AAV9ZTE2"/>
<protein>
    <submittedName>
        <fullName evidence="1">F-box domain-containing protein</fullName>
    </submittedName>
</protein>
<evidence type="ECO:0000313" key="1">
    <source>
        <dbReference type="EMBL" id="KAK6991787.1"/>
    </source>
</evidence>
<dbReference type="Proteomes" id="UP001362999">
    <property type="component" value="Unassembled WGS sequence"/>
</dbReference>
<reference evidence="1 2" key="1">
    <citation type="journal article" date="2024" name="J Genomics">
        <title>Draft genome sequencing and assembly of Favolaschia claudopus CIRM-BRFM 2984 isolated from oak limbs.</title>
        <authorList>
            <person name="Navarro D."/>
            <person name="Drula E."/>
            <person name="Chaduli D."/>
            <person name="Cazenave R."/>
            <person name="Ahrendt S."/>
            <person name="Wang J."/>
            <person name="Lipzen A."/>
            <person name="Daum C."/>
            <person name="Barry K."/>
            <person name="Grigoriev I.V."/>
            <person name="Favel A."/>
            <person name="Rosso M.N."/>
            <person name="Martin F."/>
        </authorList>
    </citation>
    <scope>NUCLEOTIDE SEQUENCE [LARGE SCALE GENOMIC DNA]</scope>
    <source>
        <strain evidence="1 2">CIRM-BRFM 2984</strain>
    </source>
</reference>
<organism evidence="1 2">
    <name type="scientific">Favolaschia claudopus</name>
    <dbReference type="NCBI Taxonomy" id="2862362"/>
    <lineage>
        <taxon>Eukaryota</taxon>
        <taxon>Fungi</taxon>
        <taxon>Dikarya</taxon>
        <taxon>Basidiomycota</taxon>
        <taxon>Agaricomycotina</taxon>
        <taxon>Agaricomycetes</taxon>
        <taxon>Agaricomycetidae</taxon>
        <taxon>Agaricales</taxon>
        <taxon>Marasmiineae</taxon>
        <taxon>Mycenaceae</taxon>
        <taxon>Favolaschia</taxon>
    </lineage>
</organism>
<dbReference type="Gene3D" id="1.20.1280.50">
    <property type="match status" value="1"/>
</dbReference>
<proteinExistence type="predicted"/>
<keyword evidence="2" id="KW-1185">Reference proteome</keyword>
<dbReference type="EMBL" id="JAWWNJ010000115">
    <property type="protein sequence ID" value="KAK6991787.1"/>
    <property type="molecule type" value="Genomic_DNA"/>
</dbReference>
<comment type="caution">
    <text evidence="1">The sequence shown here is derived from an EMBL/GenBank/DDBJ whole genome shotgun (WGS) entry which is preliminary data.</text>
</comment>
<gene>
    <name evidence="1" type="ORF">R3P38DRAFT_3090927</name>
</gene>
<name>A0AAV9ZTE2_9AGAR</name>
<evidence type="ECO:0000313" key="2">
    <source>
        <dbReference type="Proteomes" id="UP001362999"/>
    </source>
</evidence>